<sequence>MKHVLFVLMILVISCHSRTPTQNATYAFMPPKRLAELTHEKLSELSGLVASRKHPGLLWTHNDSGNGAEIFLVDTTLHLKLTCILPAYNRDWEDIAVGPGPDPTKSYVYVGDIGDNDAIYPLKYIYRFEEPDLNPKKIARITALDTITFRLADGQKDSEALMIDPKSKSLYVVSKREKPVYVYELPFPQSTTDTLVAQRKISLPITQIVSASISSKGDEILMKNYEHIYYWKAKQDESIEKALARVPNEVDYDPEPQGEAITWSANGSGFYTISERTLGKKVYLYFYKRK</sequence>
<dbReference type="AlphaFoldDB" id="A0A1M5XMG7"/>
<accession>A0A1M5XMG7</accession>
<protein>
    <recommendedName>
        <fullName evidence="3">PE-PGRS family protein</fullName>
    </recommendedName>
</protein>
<organism evidence="1 2">
    <name type="scientific">Chryseolinea serpens</name>
    <dbReference type="NCBI Taxonomy" id="947013"/>
    <lineage>
        <taxon>Bacteria</taxon>
        <taxon>Pseudomonadati</taxon>
        <taxon>Bacteroidota</taxon>
        <taxon>Cytophagia</taxon>
        <taxon>Cytophagales</taxon>
        <taxon>Fulvivirgaceae</taxon>
        <taxon>Chryseolinea</taxon>
    </lineage>
</organism>
<dbReference type="STRING" id="947013.SAMN04488109_6739"/>
<reference evidence="1 2" key="1">
    <citation type="submission" date="2016-11" db="EMBL/GenBank/DDBJ databases">
        <authorList>
            <person name="Jaros S."/>
            <person name="Januszkiewicz K."/>
            <person name="Wedrychowicz H."/>
        </authorList>
    </citation>
    <scope>NUCLEOTIDE SEQUENCE [LARGE SCALE GENOMIC DNA]</scope>
    <source>
        <strain evidence="1 2">DSM 24574</strain>
    </source>
</reference>
<dbReference type="RefSeq" id="WP_073143292.1">
    <property type="nucleotide sequence ID" value="NZ_FQWQ01000006.1"/>
</dbReference>
<dbReference type="Proteomes" id="UP000184212">
    <property type="component" value="Unassembled WGS sequence"/>
</dbReference>
<dbReference type="OrthoDB" id="9798438at2"/>
<evidence type="ECO:0000313" key="1">
    <source>
        <dbReference type="EMBL" id="SHI00949.1"/>
    </source>
</evidence>
<name>A0A1M5XMG7_9BACT</name>
<dbReference type="EMBL" id="FQWQ01000006">
    <property type="protein sequence ID" value="SHI00949.1"/>
    <property type="molecule type" value="Genomic_DNA"/>
</dbReference>
<keyword evidence="2" id="KW-1185">Reference proteome</keyword>
<evidence type="ECO:0000313" key="2">
    <source>
        <dbReference type="Proteomes" id="UP000184212"/>
    </source>
</evidence>
<dbReference type="SUPFAM" id="SSF75011">
    <property type="entry name" value="3-carboxy-cis,cis-mucoante lactonizing enzyme"/>
    <property type="match status" value="1"/>
</dbReference>
<gene>
    <name evidence="1" type="ORF">SAMN04488109_6739</name>
</gene>
<dbReference type="PROSITE" id="PS51257">
    <property type="entry name" value="PROKAR_LIPOPROTEIN"/>
    <property type="match status" value="1"/>
</dbReference>
<evidence type="ECO:0008006" key="3">
    <source>
        <dbReference type="Google" id="ProtNLM"/>
    </source>
</evidence>
<proteinExistence type="predicted"/>